<keyword evidence="1" id="KW-0812">Transmembrane</keyword>
<organism evidence="2 3">
    <name type="scientific">Hathewaya limosa</name>
    <name type="common">Clostridium limosum</name>
    <dbReference type="NCBI Taxonomy" id="1536"/>
    <lineage>
        <taxon>Bacteria</taxon>
        <taxon>Bacillati</taxon>
        <taxon>Bacillota</taxon>
        <taxon>Clostridia</taxon>
        <taxon>Eubacteriales</taxon>
        <taxon>Clostridiaceae</taxon>
        <taxon>Hathewaya</taxon>
    </lineage>
</organism>
<dbReference type="EMBL" id="JAUSWN010000035">
    <property type="protein sequence ID" value="MDQ0480938.1"/>
    <property type="molecule type" value="Genomic_DNA"/>
</dbReference>
<feature type="transmembrane region" description="Helical" evidence="1">
    <location>
        <begin position="239"/>
        <end position="259"/>
    </location>
</feature>
<keyword evidence="3" id="KW-1185">Reference proteome</keyword>
<comment type="caution">
    <text evidence="2">The sequence shown here is derived from an EMBL/GenBank/DDBJ whole genome shotgun (WGS) entry which is preliminary data.</text>
</comment>
<keyword evidence="1" id="KW-0472">Membrane</keyword>
<name>A0ABU0JXQ4_HATLI</name>
<gene>
    <name evidence="2" type="ORF">QOZ93_002689</name>
</gene>
<sequence length="366" mass="42258">MSKKKTSYYKLDQMSRNVQQIAKVVNNMPNISRIVQQTNMINNLNGIGSVMNECSNLCSTAIAAKSIDGELIHIANYIGGYNNLSSIVKNLSNMSSLIFSKQLSIQLAYTLENINSISDKLSKFNLPKIQNYIGEDGIKLSKKISEQIISNSKFDLDNLEINEEDLDEVVSMSQDIDYNDTDTHNKINLKDIEEIINSKLEEQNNKTKDQNPLNQIILLLTDINNNQKEILKDKGIKKFINDVLLQVLSTMICTFLMLIGKNVYYNHINEKPKQVIQMVKVEIKDQREKSDNKEIYKRLRYVNKKGLQVRNTNKIKGRVIYKLNIADVIEVIDKRKEWVKINFFDKSCGEERDGWVLSKYIKKFEK</sequence>
<proteinExistence type="predicted"/>
<dbReference type="Gene3D" id="2.30.30.40">
    <property type="entry name" value="SH3 Domains"/>
    <property type="match status" value="1"/>
</dbReference>
<reference evidence="2 3" key="1">
    <citation type="submission" date="2023-07" db="EMBL/GenBank/DDBJ databases">
        <title>Genomic Encyclopedia of Type Strains, Phase IV (KMG-IV): sequencing the most valuable type-strain genomes for metagenomic binning, comparative biology and taxonomic classification.</title>
        <authorList>
            <person name="Goeker M."/>
        </authorList>
    </citation>
    <scope>NUCLEOTIDE SEQUENCE [LARGE SCALE GENOMIC DNA]</scope>
    <source>
        <strain evidence="2 3">DSM 1400</strain>
    </source>
</reference>
<protein>
    <recommendedName>
        <fullName evidence="4">SH3b domain-containing protein</fullName>
    </recommendedName>
</protein>
<evidence type="ECO:0008006" key="4">
    <source>
        <dbReference type="Google" id="ProtNLM"/>
    </source>
</evidence>
<evidence type="ECO:0000313" key="2">
    <source>
        <dbReference type="EMBL" id="MDQ0480938.1"/>
    </source>
</evidence>
<accession>A0ABU0JXQ4</accession>
<dbReference type="RefSeq" id="WP_307357264.1">
    <property type="nucleotide sequence ID" value="NZ_BAAACJ010000062.1"/>
</dbReference>
<keyword evidence="1" id="KW-1133">Transmembrane helix</keyword>
<evidence type="ECO:0000313" key="3">
    <source>
        <dbReference type="Proteomes" id="UP001224418"/>
    </source>
</evidence>
<dbReference type="Proteomes" id="UP001224418">
    <property type="component" value="Unassembled WGS sequence"/>
</dbReference>
<evidence type="ECO:0000256" key="1">
    <source>
        <dbReference type="SAM" id="Phobius"/>
    </source>
</evidence>